<accession>A0A1B3IID2</accession>
<dbReference type="RefSeq" id="YP_003620396.1">
    <property type="nucleotide sequence ID" value="NC_014126.1"/>
</dbReference>
<feature type="compositionally biased region" description="Polar residues" evidence="1">
    <location>
        <begin position="839"/>
        <end position="852"/>
    </location>
</feature>
<reference evidence="2" key="1">
    <citation type="journal article" date="2016" name="J. Gen. Virol.">
        <title>Expanding the host range of small insect RNA viruses: Providence virus (Carmotetraviridae) infects and replicates in a human tissue culture cell line.</title>
        <authorList>
            <person name="Jiwaji M."/>
            <person name="Short J.R."/>
            <person name="Dorrington R.A."/>
        </authorList>
    </citation>
    <scope>NUCLEOTIDE SEQUENCE</scope>
</reference>
<dbReference type="KEGG" id="vg:9121828"/>
<feature type="compositionally biased region" description="Polar residues" evidence="1">
    <location>
        <begin position="583"/>
        <end position="595"/>
    </location>
</feature>
<name>A0A1B3IID2_9LUTE</name>
<dbReference type="EMBL" id="KX280626">
    <property type="protein sequence ID" value="AOF39952.1"/>
    <property type="molecule type" value="Genomic_RNA"/>
</dbReference>
<feature type="compositionally biased region" description="Basic and acidic residues" evidence="1">
    <location>
        <begin position="616"/>
        <end position="630"/>
    </location>
</feature>
<feature type="region of interest" description="Disordered" evidence="1">
    <location>
        <begin position="1011"/>
        <end position="1089"/>
    </location>
</feature>
<dbReference type="GeneID" id="9121828"/>
<feature type="region of interest" description="Disordered" evidence="1">
    <location>
        <begin position="734"/>
        <end position="777"/>
    </location>
</feature>
<evidence type="ECO:0000256" key="1">
    <source>
        <dbReference type="SAM" id="MobiDB-lite"/>
    </source>
</evidence>
<feature type="region of interest" description="Disordered" evidence="1">
    <location>
        <begin position="827"/>
        <end position="936"/>
    </location>
</feature>
<feature type="compositionally biased region" description="Basic and acidic residues" evidence="1">
    <location>
        <begin position="708"/>
        <end position="718"/>
    </location>
</feature>
<feature type="compositionally biased region" description="Basic residues" evidence="1">
    <location>
        <begin position="868"/>
        <end position="878"/>
    </location>
</feature>
<feature type="compositionally biased region" description="Polar residues" evidence="1">
    <location>
        <begin position="888"/>
        <end position="897"/>
    </location>
</feature>
<proteinExistence type="predicted"/>
<organism evidence="2">
    <name type="scientific">Providence virus</name>
    <dbReference type="NCBI Taxonomy" id="213633"/>
    <lineage>
        <taxon>Viruses</taxon>
        <taxon>Riboviria</taxon>
        <taxon>Orthornavirae</taxon>
        <taxon>Kitrinoviricota</taxon>
        <taxon>Tolucaviricetes</taxon>
        <taxon>Tolivirales</taxon>
        <taxon>Carmotetraviridae</taxon>
        <taxon>Alphacarmotetravirus</taxon>
        <taxon>Alphacarmotetravirus providencense</taxon>
    </lineage>
</organism>
<protein>
    <submittedName>
        <fullName evidence="2">p130</fullName>
    </submittedName>
</protein>
<evidence type="ECO:0000313" key="2">
    <source>
        <dbReference type="EMBL" id="AOF39952.1"/>
    </source>
</evidence>
<reference evidence="2" key="2">
    <citation type="submission" date="2017-01" db="EMBL/GenBank/DDBJ databases">
        <authorList>
            <person name="Mah S.A."/>
            <person name="Swanson W.J."/>
            <person name="Moy G.W."/>
            <person name="Vacquier V.D."/>
        </authorList>
    </citation>
    <scope>NUCLEOTIDE SEQUENCE</scope>
</reference>
<feature type="compositionally biased region" description="Basic and acidic residues" evidence="1">
    <location>
        <begin position="1053"/>
        <end position="1064"/>
    </location>
</feature>
<feature type="region of interest" description="Disordered" evidence="1">
    <location>
        <begin position="561"/>
        <end position="718"/>
    </location>
</feature>
<sequence precursor="true">MAVNTSGKTRLPQPASEDYTQYARNTLKNLNNVYEKFAVRGPVLALVRPAQFSKLVITSDGGLQHSELKGIKVLCDPVLQRSYASGNVKAAALLRACLSPTLEMKESNSGYVVGDRGSLLTCGDVESNPGPIGSWLRGVVPVIYRKAADASLVQSVVTKTGSELFAEASRRNAQVAEGIWAVASRMKCRDMHKYGGRYSKLSQKQAKLSGRLATASRQAETRAHAFQKAWNVAHNAKLAARKGGLFALFGAGVVLSNETKPQVSCEPADNTASSVHPLVHETTRARRSAATGSAINTISGEPIYPAMEILYAASELETTNPEYWGRLYVRAFKFTLVHFMQSHNLEFRKQGRGVAIGFQIPASSKTIPNADLVAVFVEYVDALRCCHNVASECGDWSDNTVWQYNIKGITCAYVGDVLLHSLERLQIHPSLLSNRLSSVYTECAEFATTEDWSQELTALTGHHHLSALCDPSICQYSGLCATLSSTAAYKDAHEVSYLLKCISHSRSVAAVRGKIMDPTTTTACGSNGTGGSGRVPTLAVQQASRPVSYVAAVAGCPRSDSPGLVFDPSGESATGGGGGEGPSCTQSHGGSQESCNLLPPDSRDAQDVGGQSVSMAKERAPEYGGAHEARTGSQGGGLSDDSLSGRGRVSDRPAKELSIPLVGDQSPEVRMEQSVGVVAGKNNPDKVATKVGHKTGRLRPGGPTRSGKSQDNRTGIDDGAVRLPEAADVIPTIPGTLLEPLGPRGLQPQPAASCEGKSAGKSTTGNPGGNVNVAPSDGTRSVEFTAVNCTFELGRVYIRVPAEQEEALRDGTLRVFVARFDPKGCHGQGVCENGEVANTPKTRGPSTHTVQGDSVPPVVLNDDQTPRARSHARKRSRNKPTNGGKGPQSGSASSPTSADVEAVRTAGEHIVRPQQVGHARASPVTQQGAGDLQPTRDLPATARYVPEPTQERVLHKQGHTIPRRWRNHEWGYDDGSRELHCSTCHSYVLPGRYKKACYHERKQHARRVGGTALKYGNPRSGVSSEVSRDKSPSSGRSVETGVAKHIRRRRRPRDNLREGTHVDMRTSSPSVVDSHGSLPESGRHGGGFREHRVLPTQTMEWRNSAYNGPQSSKSFAQVVYGNREVHQQTPIVPPYGLDREGHPSYGYPAPWAVFPEQCQATGWSPPHGSGQLGIPTYQLVPTLPYEIPRQWHVPAGPAEGRRDGQSAVLANVGHFANGAV</sequence>